<sequence>MEALNRIVSRKFKNIAEDRYEQIIKRYREFLLLPEELVLPEVNSILFPIDRFSLDIPEELFETLRAYAGASVHLIYVSEKRTLRLIEQTLGKEEAEKLKEEKINFAQKTLDTLAPTLEKLGLSVKPSRVIGSKSDDVIELMSTGRFDILIISRHFGSEPSKTSPMSPVVFKIVQHIERPVIVY</sequence>
<dbReference type="Proteomes" id="UP000062043">
    <property type="component" value="Chromosome"/>
</dbReference>
<dbReference type="GeneID" id="27134802"/>
<gene>
    <name evidence="1" type="ORF">X802_03930</name>
</gene>
<evidence type="ECO:0000313" key="2">
    <source>
        <dbReference type="Proteomes" id="UP000062043"/>
    </source>
</evidence>
<dbReference type="STRING" id="1432656.X802_03930"/>
<proteinExistence type="predicted"/>
<dbReference type="EMBL" id="CP007140">
    <property type="protein sequence ID" value="AJC71410.1"/>
    <property type="molecule type" value="Genomic_DNA"/>
</dbReference>
<dbReference type="SUPFAM" id="SSF52402">
    <property type="entry name" value="Adenine nucleotide alpha hydrolases-like"/>
    <property type="match status" value="1"/>
</dbReference>
<evidence type="ECO:0008006" key="3">
    <source>
        <dbReference type="Google" id="ProtNLM"/>
    </source>
</evidence>
<protein>
    <recommendedName>
        <fullName evidence="3">Universal stress protein</fullName>
    </recommendedName>
</protein>
<dbReference type="OrthoDB" id="105894at2157"/>
<dbReference type="InterPro" id="IPR014729">
    <property type="entry name" value="Rossmann-like_a/b/a_fold"/>
</dbReference>
<organism evidence="1 2">
    <name type="scientific">Thermococcus guaymasensis DSM 11113</name>
    <dbReference type="NCBI Taxonomy" id="1432656"/>
    <lineage>
        <taxon>Archaea</taxon>
        <taxon>Methanobacteriati</taxon>
        <taxon>Methanobacteriota</taxon>
        <taxon>Thermococci</taxon>
        <taxon>Thermococcales</taxon>
        <taxon>Thermococcaceae</taxon>
        <taxon>Thermococcus</taxon>
    </lineage>
</organism>
<accession>A0A0X1KJI7</accession>
<dbReference type="RefSeq" id="WP_062371153.1">
    <property type="nucleotide sequence ID" value="NZ_CP007140.1"/>
</dbReference>
<reference evidence="1 2" key="1">
    <citation type="submission" date="2014-01" db="EMBL/GenBank/DDBJ databases">
        <title>Genome sequencing of Thermococcus guaymasensis.</title>
        <authorList>
            <person name="Zhang X."/>
            <person name="Alvare G."/>
            <person name="Fristensky B."/>
            <person name="Chen L."/>
            <person name="Suen T."/>
            <person name="Chen Q."/>
            <person name="Ma K."/>
        </authorList>
    </citation>
    <scope>NUCLEOTIDE SEQUENCE [LARGE SCALE GENOMIC DNA]</scope>
    <source>
        <strain evidence="1 2">DSM 11113</strain>
    </source>
</reference>
<dbReference type="PATRIC" id="fig|1432656.3.peg.763"/>
<evidence type="ECO:0000313" key="1">
    <source>
        <dbReference type="EMBL" id="AJC71410.1"/>
    </source>
</evidence>
<dbReference type="AlphaFoldDB" id="A0A0X1KJI7"/>
<dbReference type="KEGG" id="tgy:X802_03930"/>
<dbReference type="Gene3D" id="3.40.50.620">
    <property type="entry name" value="HUPs"/>
    <property type="match status" value="1"/>
</dbReference>
<name>A0A0X1KJI7_9EURY</name>
<keyword evidence="2" id="KW-1185">Reference proteome</keyword>